<name>A0AAD9V8E9_ACRCE</name>
<organism evidence="2 3">
    <name type="scientific">Acropora cervicornis</name>
    <name type="common">Staghorn coral</name>
    <dbReference type="NCBI Taxonomy" id="6130"/>
    <lineage>
        <taxon>Eukaryota</taxon>
        <taxon>Metazoa</taxon>
        <taxon>Cnidaria</taxon>
        <taxon>Anthozoa</taxon>
        <taxon>Hexacorallia</taxon>
        <taxon>Scleractinia</taxon>
        <taxon>Astrocoeniina</taxon>
        <taxon>Acroporidae</taxon>
        <taxon>Acropora</taxon>
    </lineage>
</organism>
<dbReference type="AlphaFoldDB" id="A0AAD9V8E9"/>
<gene>
    <name evidence="2" type="ORF">P5673_012068</name>
</gene>
<reference evidence="2" key="1">
    <citation type="journal article" date="2023" name="G3 (Bethesda)">
        <title>Whole genome assembly and annotation of the endangered Caribbean coral Acropora cervicornis.</title>
        <authorList>
            <person name="Selwyn J.D."/>
            <person name="Vollmer S.V."/>
        </authorList>
    </citation>
    <scope>NUCLEOTIDE SEQUENCE</scope>
    <source>
        <strain evidence="2">K2</strain>
    </source>
</reference>
<feature type="region of interest" description="Disordered" evidence="1">
    <location>
        <begin position="110"/>
        <end position="193"/>
    </location>
</feature>
<evidence type="ECO:0000313" key="2">
    <source>
        <dbReference type="EMBL" id="KAK2564605.1"/>
    </source>
</evidence>
<reference evidence="2" key="2">
    <citation type="journal article" date="2023" name="Science">
        <title>Genomic signatures of disease resistance in endangered staghorn corals.</title>
        <authorList>
            <person name="Vollmer S.V."/>
            <person name="Selwyn J.D."/>
            <person name="Despard B.A."/>
            <person name="Roesel C.L."/>
        </authorList>
    </citation>
    <scope>NUCLEOTIDE SEQUENCE</scope>
    <source>
        <strain evidence="2">K2</strain>
    </source>
</reference>
<keyword evidence="3" id="KW-1185">Reference proteome</keyword>
<feature type="compositionally biased region" description="Polar residues" evidence="1">
    <location>
        <begin position="110"/>
        <end position="120"/>
    </location>
</feature>
<proteinExistence type="predicted"/>
<evidence type="ECO:0000256" key="1">
    <source>
        <dbReference type="SAM" id="MobiDB-lite"/>
    </source>
</evidence>
<protein>
    <recommendedName>
        <fullName evidence="4">Transposase</fullName>
    </recommendedName>
</protein>
<sequence length="276" mass="31412">MSSLNVPAFIKHSGAIETGLSDHSLVYAVLNTKLMRPKAKKITSRSFKNFDQKALLYEDFDEFCEVTYVEKARSKDIVMEDKTDKFSIINRRRNTWTRTPWWRGISFRMTSMENTQGKSNTDTDDGMEPRNDITRRQVTLAMDGNSRKKQGWTPKDSNTDLTSRSGTSTGRSRTNTERSGWSAAANETDGSSPMELEGAKRAFSYLQSVGIAVVVFILDRHRGIAKWTRESQPGCAHFFDIWHIARSTGKKMLQLGKEKGCEEIADWTYSCFPSFQ</sequence>
<comment type="caution">
    <text evidence="2">The sequence shown here is derived from an EMBL/GenBank/DDBJ whole genome shotgun (WGS) entry which is preliminary data.</text>
</comment>
<accession>A0AAD9V8E9</accession>
<dbReference type="Proteomes" id="UP001249851">
    <property type="component" value="Unassembled WGS sequence"/>
</dbReference>
<evidence type="ECO:0008006" key="4">
    <source>
        <dbReference type="Google" id="ProtNLM"/>
    </source>
</evidence>
<evidence type="ECO:0000313" key="3">
    <source>
        <dbReference type="Proteomes" id="UP001249851"/>
    </source>
</evidence>
<dbReference type="PANTHER" id="PTHR31751">
    <property type="entry name" value="SI:CH211-108C17.2-RELATED-RELATED"/>
    <property type="match status" value="1"/>
</dbReference>
<dbReference type="EMBL" id="JARQWQ010000022">
    <property type="protein sequence ID" value="KAK2564605.1"/>
    <property type="molecule type" value="Genomic_DNA"/>
</dbReference>
<feature type="compositionally biased region" description="Low complexity" evidence="1">
    <location>
        <begin position="162"/>
        <end position="180"/>
    </location>
</feature>